<dbReference type="PANTHER" id="PTHR33164">
    <property type="entry name" value="TRANSCRIPTIONAL REGULATOR, MARR FAMILY"/>
    <property type="match status" value="1"/>
</dbReference>
<evidence type="ECO:0000256" key="2">
    <source>
        <dbReference type="ARBA" id="ARBA00023125"/>
    </source>
</evidence>
<organism evidence="5 6">
    <name type="scientific">Candidatus Protochlamydia naegleriophila</name>
    <dbReference type="NCBI Taxonomy" id="389348"/>
    <lineage>
        <taxon>Bacteria</taxon>
        <taxon>Pseudomonadati</taxon>
        <taxon>Chlamydiota</taxon>
        <taxon>Chlamydiia</taxon>
        <taxon>Parachlamydiales</taxon>
        <taxon>Parachlamydiaceae</taxon>
        <taxon>Candidatus Protochlamydia</taxon>
    </lineage>
</organism>
<name>A0A0U5EPW1_9BACT</name>
<dbReference type="InterPro" id="IPR000835">
    <property type="entry name" value="HTH_MarR-typ"/>
</dbReference>
<dbReference type="SUPFAM" id="SSF46785">
    <property type="entry name" value="Winged helix' DNA-binding domain"/>
    <property type="match status" value="1"/>
</dbReference>
<dbReference type="InterPro" id="IPR036390">
    <property type="entry name" value="WH_DNA-bd_sf"/>
</dbReference>
<dbReference type="PATRIC" id="fig|389348.3.peg.552"/>
<keyword evidence="1" id="KW-0805">Transcription regulation</keyword>
<dbReference type="GO" id="GO:0006950">
    <property type="term" value="P:response to stress"/>
    <property type="evidence" value="ECO:0007669"/>
    <property type="project" value="TreeGrafter"/>
</dbReference>
<keyword evidence="2" id="KW-0238">DNA-binding</keyword>
<dbReference type="AlphaFoldDB" id="A0A0U5EPW1"/>
<dbReference type="InParanoid" id="A0A0U5EPW1"/>
<gene>
    <name evidence="5" type="primary">ydcH</name>
    <name evidence="5" type="ORF">PNK_0500</name>
</gene>
<protein>
    <submittedName>
        <fullName evidence="5">Putative Uncharacterized HTH-type transcriptional regulator ydcH</fullName>
    </submittedName>
</protein>
<dbReference type="SMART" id="SM00347">
    <property type="entry name" value="HTH_MARR"/>
    <property type="match status" value="1"/>
</dbReference>
<evidence type="ECO:0000256" key="1">
    <source>
        <dbReference type="ARBA" id="ARBA00023015"/>
    </source>
</evidence>
<feature type="domain" description="HTH marR-type" evidence="4">
    <location>
        <begin position="16"/>
        <end position="151"/>
    </location>
</feature>
<dbReference type="GO" id="GO:0003677">
    <property type="term" value="F:DNA binding"/>
    <property type="evidence" value="ECO:0007669"/>
    <property type="project" value="UniProtKB-KW"/>
</dbReference>
<dbReference type="Pfam" id="PF01047">
    <property type="entry name" value="MarR"/>
    <property type="match status" value="1"/>
</dbReference>
<dbReference type="InterPro" id="IPR039422">
    <property type="entry name" value="MarR/SlyA-like"/>
</dbReference>
<keyword evidence="3" id="KW-0804">Transcription</keyword>
<keyword evidence="6" id="KW-1185">Reference proteome</keyword>
<reference evidence="6" key="1">
    <citation type="submission" date="2015-09" db="EMBL/GenBank/DDBJ databases">
        <authorList>
            <person name="Bertelli C."/>
        </authorList>
    </citation>
    <scope>NUCLEOTIDE SEQUENCE [LARGE SCALE GENOMIC DNA]</scope>
    <source>
        <strain evidence="6">KNic</strain>
    </source>
</reference>
<dbReference type="Proteomes" id="UP000069902">
    <property type="component" value="Chromosome cPNK"/>
</dbReference>
<evidence type="ECO:0000313" key="6">
    <source>
        <dbReference type="Proteomes" id="UP000069902"/>
    </source>
</evidence>
<dbReference type="Gene3D" id="1.10.10.10">
    <property type="entry name" value="Winged helix-like DNA-binding domain superfamily/Winged helix DNA-binding domain"/>
    <property type="match status" value="1"/>
</dbReference>
<dbReference type="InterPro" id="IPR036388">
    <property type="entry name" value="WH-like_DNA-bd_sf"/>
</dbReference>
<dbReference type="RefSeq" id="WP_059060088.1">
    <property type="nucleotide sequence ID" value="NZ_LN879502.1"/>
</dbReference>
<accession>A0A0U5EPW1</accession>
<evidence type="ECO:0000256" key="3">
    <source>
        <dbReference type="ARBA" id="ARBA00023163"/>
    </source>
</evidence>
<evidence type="ECO:0000313" key="5">
    <source>
        <dbReference type="EMBL" id="CUI16128.1"/>
    </source>
</evidence>
<dbReference type="FunCoup" id="A0A0U5EPW1">
    <property type="interactions" value="116"/>
</dbReference>
<evidence type="ECO:0000259" key="4">
    <source>
        <dbReference type="PROSITE" id="PS50995"/>
    </source>
</evidence>
<dbReference type="PANTHER" id="PTHR33164:SF64">
    <property type="entry name" value="TRANSCRIPTIONAL REGULATOR SLYA"/>
    <property type="match status" value="1"/>
</dbReference>
<dbReference type="PROSITE" id="PS50995">
    <property type="entry name" value="HTH_MARR_2"/>
    <property type="match status" value="1"/>
</dbReference>
<dbReference type="KEGG" id="pnl:PNK_0500"/>
<dbReference type="GO" id="GO:0003700">
    <property type="term" value="F:DNA-binding transcription factor activity"/>
    <property type="evidence" value="ECO:0007669"/>
    <property type="project" value="InterPro"/>
</dbReference>
<dbReference type="EMBL" id="LN879502">
    <property type="protein sequence ID" value="CUI16128.1"/>
    <property type="molecule type" value="Genomic_DNA"/>
</dbReference>
<sequence>MTQFDFDRSSAFPAPEDSPGFLLWHVSTLWRRAIEGVLKPLGLTHPQFVILATVGWLTRSDQSATQAAIGRQASLDPNTTSQILRGLQAKDLIERSRTIDERSKCSSLTPKGSQKLAEALPAVEKADAHFFAALNLSEINAIEALQRLANLKSDSAKNH</sequence>
<dbReference type="STRING" id="389348.PNK_0500"/>
<proteinExistence type="predicted"/>